<reference evidence="2 3" key="1">
    <citation type="journal article" date="2019" name="Int. J. Syst. Evol. Microbiol.">
        <title>Streptomyces cyaneochromogenes sp. nov., a blue pigment-producing actinomycete from manganese-contaminated soil.</title>
        <authorList>
            <person name="Tang X."/>
            <person name="Zhao J."/>
            <person name="Li K."/>
            <person name="Chen Z."/>
            <person name="Sun Y."/>
            <person name="Gao J."/>
        </authorList>
    </citation>
    <scope>NUCLEOTIDE SEQUENCE [LARGE SCALE GENOMIC DNA]</scope>
    <source>
        <strain evidence="2 3">MK-45</strain>
    </source>
</reference>
<feature type="transmembrane region" description="Helical" evidence="1">
    <location>
        <begin position="20"/>
        <end position="37"/>
    </location>
</feature>
<sequence>MPRVWDESGRETDSSIRWRAFAFWALLTADLVAVALRMDTVYDSGDWPWQAICVVTALTYPCALLVFSTYPPASRALSALKCTAQAAVVLVLLAWIAHGSDPAWVWIGVVVLSVSVAVGLLRAGRQVRAEEDAEERRRQARGRS</sequence>
<accession>A0A3Q9ET15</accession>
<proteinExistence type="predicted"/>
<name>A0A3Q9ET15_9ACTN</name>
<keyword evidence="1" id="KW-0812">Transmembrane</keyword>
<keyword evidence="1" id="KW-0472">Membrane</keyword>
<dbReference type="EMBL" id="CP034539">
    <property type="protein sequence ID" value="AZQ35500.1"/>
    <property type="molecule type" value="Genomic_DNA"/>
</dbReference>
<organism evidence="2 3">
    <name type="scientific">Streptomyces cyaneochromogenes</name>
    <dbReference type="NCBI Taxonomy" id="2496836"/>
    <lineage>
        <taxon>Bacteria</taxon>
        <taxon>Bacillati</taxon>
        <taxon>Actinomycetota</taxon>
        <taxon>Actinomycetes</taxon>
        <taxon>Kitasatosporales</taxon>
        <taxon>Streptomycetaceae</taxon>
        <taxon>Streptomyces</taxon>
    </lineage>
</organism>
<protein>
    <submittedName>
        <fullName evidence="2">Uncharacterized protein</fullName>
    </submittedName>
</protein>
<keyword evidence="3" id="KW-1185">Reference proteome</keyword>
<evidence type="ECO:0000313" key="3">
    <source>
        <dbReference type="Proteomes" id="UP000280298"/>
    </source>
</evidence>
<evidence type="ECO:0000256" key="1">
    <source>
        <dbReference type="SAM" id="Phobius"/>
    </source>
</evidence>
<feature type="transmembrane region" description="Helical" evidence="1">
    <location>
        <begin position="79"/>
        <end position="97"/>
    </location>
</feature>
<dbReference type="AlphaFoldDB" id="A0A3Q9ET15"/>
<feature type="transmembrane region" description="Helical" evidence="1">
    <location>
        <begin position="49"/>
        <end position="67"/>
    </location>
</feature>
<gene>
    <name evidence="2" type="ORF">EJ357_20020</name>
</gene>
<feature type="transmembrane region" description="Helical" evidence="1">
    <location>
        <begin position="103"/>
        <end position="121"/>
    </location>
</feature>
<evidence type="ECO:0000313" key="2">
    <source>
        <dbReference type="EMBL" id="AZQ35500.1"/>
    </source>
</evidence>
<dbReference type="Proteomes" id="UP000280298">
    <property type="component" value="Chromosome"/>
</dbReference>
<dbReference type="KEGG" id="scya:EJ357_20020"/>
<dbReference type="RefSeq" id="WP_126392980.1">
    <property type="nucleotide sequence ID" value="NZ_CP034539.1"/>
</dbReference>
<keyword evidence="1" id="KW-1133">Transmembrane helix</keyword>